<protein>
    <submittedName>
        <fullName evidence="1">Uncharacterized protein</fullName>
    </submittedName>
</protein>
<accession>A0ABQ8IST8</accession>
<dbReference type="EMBL" id="NJHN03000121">
    <property type="protein sequence ID" value="KAH9413386.1"/>
    <property type="molecule type" value="Genomic_DNA"/>
</dbReference>
<sequence>MIIIDKLFRSFRSSLIMTPDSLNKQQQQKRTKKWARLSYWEYKQRKITDINVRNSTIGICHPENIDDNDESIEFIPISSLLRQQKHQQQQINHQIRMKIGTNQTKHLYYHHLPEITSTLRLQCFN</sequence>
<comment type="caution">
    <text evidence="1">The sequence shown here is derived from an EMBL/GenBank/DDBJ whole genome shotgun (WGS) entry which is preliminary data.</text>
</comment>
<reference evidence="1 2" key="2">
    <citation type="journal article" date="2022" name="Mol. Biol. Evol.">
        <title>Comparative Genomics Reveals Insights into the Divergent Evolution of Astigmatic Mites and Household Pest Adaptations.</title>
        <authorList>
            <person name="Xiong Q."/>
            <person name="Wan A.T."/>
            <person name="Liu X."/>
            <person name="Fung C.S."/>
            <person name="Xiao X."/>
            <person name="Malainual N."/>
            <person name="Hou J."/>
            <person name="Wang L."/>
            <person name="Wang M."/>
            <person name="Yang K.Y."/>
            <person name="Cui Y."/>
            <person name="Leung E.L."/>
            <person name="Nong W."/>
            <person name="Shin S.K."/>
            <person name="Au S.W."/>
            <person name="Jeong K.Y."/>
            <person name="Chew F.T."/>
            <person name="Hui J.H."/>
            <person name="Leung T.F."/>
            <person name="Tungtrongchitr A."/>
            <person name="Zhong N."/>
            <person name="Liu Z."/>
            <person name="Tsui S.K."/>
        </authorList>
    </citation>
    <scope>NUCLEOTIDE SEQUENCE [LARGE SCALE GENOMIC DNA]</scope>
    <source>
        <strain evidence="1">Derp</strain>
    </source>
</reference>
<evidence type="ECO:0000313" key="2">
    <source>
        <dbReference type="Proteomes" id="UP000887458"/>
    </source>
</evidence>
<keyword evidence="2" id="KW-1185">Reference proteome</keyword>
<gene>
    <name evidence="1" type="ORF">DERP_007862</name>
</gene>
<proteinExistence type="predicted"/>
<organism evidence="1 2">
    <name type="scientific">Dermatophagoides pteronyssinus</name>
    <name type="common">European house dust mite</name>
    <dbReference type="NCBI Taxonomy" id="6956"/>
    <lineage>
        <taxon>Eukaryota</taxon>
        <taxon>Metazoa</taxon>
        <taxon>Ecdysozoa</taxon>
        <taxon>Arthropoda</taxon>
        <taxon>Chelicerata</taxon>
        <taxon>Arachnida</taxon>
        <taxon>Acari</taxon>
        <taxon>Acariformes</taxon>
        <taxon>Sarcoptiformes</taxon>
        <taxon>Astigmata</taxon>
        <taxon>Psoroptidia</taxon>
        <taxon>Analgoidea</taxon>
        <taxon>Pyroglyphidae</taxon>
        <taxon>Dermatophagoidinae</taxon>
        <taxon>Dermatophagoides</taxon>
    </lineage>
</organism>
<dbReference type="Proteomes" id="UP000887458">
    <property type="component" value="Unassembled WGS sequence"/>
</dbReference>
<evidence type="ECO:0000313" key="1">
    <source>
        <dbReference type="EMBL" id="KAH9413386.1"/>
    </source>
</evidence>
<name>A0ABQ8IST8_DERPT</name>
<reference evidence="1 2" key="1">
    <citation type="journal article" date="2018" name="J. Allergy Clin. Immunol.">
        <title>High-quality assembly of Dermatophagoides pteronyssinus genome and transcriptome reveals a wide range of novel allergens.</title>
        <authorList>
            <person name="Liu X.Y."/>
            <person name="Yang K.Y."/>
            <person name="Wang M.Q."/>
            <person name="Kwok J.S."/>
            <person name="Zeng X."/>
            <person name="Yang Z."/>
            <person name="Xiao X.J."/>
            <person name="Lau C.P."/>
            <person name="Li Y."/>
            <person name="Huang Z.M."/>
            <person name="Ba J.G."/>
            <person name="Yim A.K."/>
            <person name="Ouyang C.Y."/>
            <person name="Ngai S.M."/>
            <person name="Chan T.F."/>
            <person name="Leung E.L."/>
            <person name="Liu L."/>
            <person name="Liu Z.G."/>
            <person name="Tsui S.K."/>
        </authorList>
    </citation>
    <scope>NUCLEOTIDE SEQUENCE [LARGE SCALE GENOMIC DNA]</scope>
    <source>
        <strain evidence="1">Derp</strain>
    </source>
</reference>